<dbReference type="Pfam" id="PF14534">
    <property type="entry name" value="DUF4440"/>
    <property type="match status" value="1"/>
</dbReference>
<reference evidence="2 3" key="1">
    <citation type="submission" date="2018-12" db="EMBL/GenBank/DDBJ databases">
        <title>Glycomyces sp. YIM 121974 draft genome.</title>
        <authorList>
            <person name="Li Q."/>
        </authorList>
    </citation>
    <scope>NUCLEOTIDE SEQUENCE [LARGE SCALE GENOMIC DNA]</scope>
    <source>
        <strain evidence="2 3">YIM 121974</strain>
    </source>
</reference>
<evidence type="ECO:0000313" key="2">
    <source>
        <dbReference type="EMBL" id="RRS01304.1"/>
    </source>
</evidence>
<comment type="caution">
    <text evidence="2">The sequence shown here is derived from an EMBL/GenBank/DDBJ whole genome shotgun (WGS) entry which is preliminary data.</text>
</comment>
<protein>
    <submittedName>
        <fullName evidence="2">Nuclear transport factor 2 family protein</fullName>
    </submittedName>
</protein>
<proteinExistence type="predicted"/>
<dbReference type="OrthoDB" id="582586at2"/>
<dbReference type="SUPFAM" id="SSF54427">
    <property type="entry name" value="NTF2-like"/>
    <property type="match status" value="1"/>
</dbReference>
<dbReference type="Gene3D" id="3.10.450.50">
    <property type="match status" value="1"/>
</dbReference>
<organism evidence="2 3">
    <name type="scientific">Glycomyces terrestris</name>
    <dbReference type="NCBI Taxonomy" id="2493553"/>
    <lineage>
        <taxon>Bacteria</taxon>
        <taxon>Bacillati</taxon>
        <taxon>Actinomycetota</taxon>
        <taxon>Actinomycetes</taxon>
        <taxon>Glycomycetales</taxon>
        <taxon>Glycomycetaceae</taxon>
        <taxon>Glycomyces</taxon>
    </lineage>
</organism>
<dbReference type="InterPro" id="IPR032710">
    <property type="entry name" value="NTF2-like_dom_sf"/>
</dbReference>
<name>A0A426V321_9ACTN</name>
<keyword evidence="3" id="KW-1185">Reference proteome</keyword>
<gene>
    <name evidence="2" type="ORF">EIW28_00535</name>
</gene>
<dbReference type="Proteomes" id="UP000277256">
    <property type="component" value="Unassembled WGS sequence"/>
</dbReference>
<dbReference type="RefSeq" id="WP_125245782.1">
    <property type="nucleotide sequence ID" value="NZ_RSEB01000001.1"/>
</dbReference>
<dbReference type="AlphaFoldDB" id="A0A426V321"/>
<evidence type="ECO:0000259" key="1">
    <source>
        <dbReference type="Pfam" id="PF14534"/>
    </source>
</evidence>
<evidence type="ECO:0000313" key="3">
    <source>
        <dbReference type="Proteomes" id="UP000277256"/>
    </source>
</evidence>
<accession>A0A426V321</accession>
<feature type="domain" description="DUF4440" evidence="1">
    <location>
        <begin position="8"/>
        <end position="113"/>
    </location>
</feature>
<dbReference type="InterPro" id="IPR027843">
    <property type="entry name" value="DUF4440"/>
</dbReference>
<sequence>MATDIEALLALEHQGWASLCDGTGGRFYGAAMTEAGLMVLAHGQALDRAAVVASLRDAPAWDGYEIADPRLVPLGADAAALVYTGRAWRAGDGSRFEALMASTYVLVQGEWRLALYQQTPVPAAS</sequence>
<dbReference type="EMBL" id="RSEB01000001">
    <property type="protein sequence ID" value="RRS01304.1"/>
    <property type="molecule type" value="Genomic_DNA"/>
</dbReference>